<dbReference type="InterPro" id="IPR000209">
    <property type="entry name" value="Peptidase_S8/S53_dom"/>
</dbReference>
<dbReference type="AlphaFoldDB" id="A0A8J3VFA1"/>
<name>A0A8J3VFA1_9ACTN</name>
<feature type="active site" description="Charge relay system" evidence="5">
    <location>
        <position position="186"/>
    </location>
</feature>
<keyword evidence="2 5" id="KW-0645">Protease</keyword>
<evidence type="ECO:0000256" key="4">
    <source>
        <dbReference type="ARBA" id="ARBA00022825"/>
    </source>
</evidence>
<feature type="active site" description="Charge relay system" evidence="5">
    <location>
        <position position="363"/>
    </location>
</feature>
<evidence type="ECO:0000256" key="3">
    <source>
        <dbReference type="ARBA" id="ARBA00022801"/>
    </source>
</evidence>
<keyword evidence="3 5" id="KW-0378">Hydrolase</keyword>
<comment type="similarity">
    <text evidence="1 5">Belongs to the peptidase S8 family.</text>
</comment>
<evidence type="ECO:0000313" key="8">
    <source>
        <dbReference type="Proteomes" id="UP000612899"/>
    </source>
</evidence>
<gene>
    <name evidence="7" type="ORF">Rhe02_20980</name>
</gene>
<keyword evidence="8" id="KW-1185">Reference proteome</keyword>
<feature type="domain" description="Peptidase S8/S53" evidence="6">
    <location>
        <begin position="135"/>
        <end position="386"/>
    </location>
</feature>
<dbReference type="Proteomes" id="UP000612899">
    <property type="component" value="Unassembled WGS sequence"/>
</dbReference>
<proteinExistence type="inferred from homology"/>
<evidence type="ECO:0000259" key="6">
    <source>
        <dbReference type="Pfam" id="PF00082"/>
    </source>
</evidence>
<dbReference type="PROSITE" id="PS00138">
    <property type="entry name" value="SUBTILASE_SER"/>
    <property type="match status" value="1"/>
</dbReference>
<dbReference type="InterPro" id="IPR036852">
    <property type="entry name" value="Peptidase_S8/S53_dom_sf"/>
</dbReference>
<dbReference type="GO" id="GO:0004252">
    <property type="term" value="F:serine-type endopeptidase activity"/>
    <property type="evidence" value="ECO:0007669"/>
    <property type="project" value="UniProtKB-UniRule"/>
</dbReference>
<dbReference type="PROSITE" id="PS51892">
    <property type="entry name" value="SUBTILASE"/>
    <property type="match status" value="1"/>
</dbReference>
<dbReference type="PANTHER" id="PTHR43806:SF11">
    <property type="entry name" value="CEREVISIN-RELATED"/>
    <property type="match status" value="1"/>
</dbReference>
<comment type="caution">
    <text evidence="7">The sequence shown here is derived from an EMBL/GenBank/DDBJ whole genome shotgun (WGS) entry which is preliminary data.</text>
</comment>
<dbReference type="Gene3D" id="3.40.50.200">
    <property type="entry name" value="Peptidase S8/S53 domain"/>
    <property type="match status" value="1"/>
</dbReference>
<dbReference type="GO" id="GO:0006508">
    <property type="term" value="P:proteolysis"/>
    <property type="evidence" value="ECO:0007669"/>
    <property type="project" value="UniProtKB-KW"/>
</dbReference>
<evidence type="ECO:0000313" key="7">
    <source>
        <dbReference type="EMBL" id="GIH04031.1"/>
    </source>
</evidence>
<dbReference type="PANTHER" id="PTHR43806">
    <property type="entry name" value="PEPTIDASE S8"/>
    <property type="match status" value="1"/>
</dbReference>
<dbReference type="InterPro" id="IPR023828">
    <property type="entry name" value="Peptidase_S8_Ser-AS"/>
</dbReference>
<dbReference type="Pfam" id="PF00082">
    <property type="entry name" value="Peptidase_S8"/>
    <property type="match status" value="1"/>
</dbReference>
<evidence type="ECO:0000256" key="2">
    <source>
        <dbReference type="ARBA" id="ARBA00022670"/>
    </source>
</evidence>
<evidence type="ECO:0000256" key="5">
    <source>
        <dbReference type="PROSITE-ProRule" id="PRU01240"/>
    </source>
</evidence>
<feature type="active site" description="Charge relay system" evidence="5">
    <location>
        <position position="144"/>
    </location>
</feature>
<sequence>MFDSLDQAAEFGVIEPTMVKQIRAGKGVVAIVQFEPSKVVDAYGKGDEAGVARAAALIKQMRTDVLKTVPVKPTQLFELVPAFVTELFNSELALRLINHKHVLSLAPDRPNVLHLDESLPRVRQPQVVTGSGLTGAGTSVVVLDTGADYTDVAFGMCSAPGVPAGCRVPVAFDIAPDDRSLDDHGHGTNVAAIVAGVAPGANVIPIDVYEGRYIWDRHAIAALSWVLGKHYVYNIAAVNMSYGFDQYFNSPCGGAGFLNLYTSPFQMMRQAGVLPVASAGNHAMHNPTFTSGVSVPSCTAGAIAVGAVHTRDETDDQPGENCTDKAPISFDQITCFTAGGPMVDVLAPGTGITAAGITMTGTSQASPHAAGAVALLKQAAPNSSALDREIQLTTSSVQILDPRTGLTRPRLDLPSAVRRAAPVPNDNRSDKTVLIGSSGRFAQTTWTAGSEPGETGHAGDPGGASVWYEWTASQAINAVITTDGSDFDTLLSVYSVDAMGNLAVLGENDDEAMGISTSRVAVGVAAGQRIQIAIDGKLDTTTGFTATGHAKLTWNLPNDDIADAVSFPDTIFANGAARSGSNLRSTHQFGEQAHCGDVYARASVWYKWEPSTDQSVRARLGGVQLTCLAIYSAPRALTQPAFSDLTRIVSGSDDQGDAIDVTFDAVTANTYWMAVDGVSFESACYPNGMCDYITTAGPFSLQLN</sequence>
<dbReference type="InterPro" id="IPR050131">
    <property type="entry name" value="Peptidase_S8_subtilisin-like"/>
</dbReference>
<dbReference type="EMBL" id="BONY01000010">
    <property type="protein sequence ID" value="GIH04031.1"/>
    <property type="molecule type" value="Genomic_DNA"/>
</dbReference>
<evidence type="ECO:0000256" key="1">
    <source>
        <dbReference type="ARBA" id="ARBA00011073"/>
    </source>
</evidence>
<protein>
    <recommendedName>
        <fullName evidence="6">Peptidase S8/S53 domain-containing protein</fullName>
    </recommendedName>
</protein>
<accession>A0A8J3VFA1</accession>
<organism evidence="7 8">
    <name type="scientific">Rhizocola hellebori</name>
    <dbReference type="NCBI Taxonomy" id="1392758"/>
    <lineage>
        <taxon>Bacteria</taxon>
        <taxon>Bacillati</taxon>
        <taxon>Actinomycetota</taxon>
        <taxon>Actinomycetes</taxon>
        <taxon>Micromonosporales</taxon>
        <taxon>Micromonosporaceae</taxon>
        <taxon>Rhizocola</taxon>
    </lineage>
</organism>
<dbReference type="PRINTS" id="PR00723">
    <property type="entry name" value="SUBTILISIN"/>
</dbReference>
<dbReference type="InterPro" id="IPR015500">
    <property type="entry name" value="Peptidase_S8_subtilisin-rel"/>
</dbReference>
<keyword evidence="4 5" id="KW-0720">Serine protease</keyword>
<reference evidence="7" key="1">
    <citation type="submission" date="2021-01" db="EMBL/GenBank/DDBJ databases">
        <title>Whole genome shotgun sequence of Rhizocola hellebori NBRC 109834.</title>
        <authorList>
            <person name="Komaki H."/>
            <person name="Tamura T."/>
        </authorList>
    </citation>
    <scope>NUCLEOTIDE SEQUENCE</scope>
    <source>
        <strain evidence="7">NBRC 109834</strain>
    </source>
</reference>
<dbReference type="SUPFAM" id="SSF52743">
    <property type="entry name" value="Subtilisin-like"/>
    <property type="match status" value="1"/>
</dbReference>
<dbReference type="RefSeq" id="WP_203907925.1">
    <property type="nucleotide sequence ID" value="NZ_BONY01000010.1"/>
</dbReference>